<dbReference type="InterPro" id="IPR029058">
    <property type="entry name" value="AB_hydrolase_fold"/>
</dbReference>
<evidence type="ECO:0008006" key="3">
    <source>
        <dbReference type="Google" id="ProtNLM"/>
    </source>
</evidence>
<dbReference type="InterPro" id="IPR010765">
    <property type="entry name" value="DUF1350"/>
</dbReference>
<comment type="caution">
    <text evidence="1">The sequence shown here is derived from an EMBL/GenBank/DDBJ whole genome shotgun (WGS) entry which is preliminary data.</text>
</comment>
<dbReference type="AlphaFoldDB" id="A0A098TIN2"/>
<dbReference type="PANTHER" id="PTHR34127:SF1">
    <property type="entry name" value="OS04G0405600 PROTEIN"/>
    <property type="match status" value="1"/>
</dbReference>
<organism evidence="1 2">
    <name type="scientific">Neosynechococcus sphagnicola sy1</name>
    <dbReference type="NCBI Taxonomy" id="1497020"/>
    <lineage>
        <taxon>Bacteria</taxon>
        <taxon>Bacillati</taxon>
        <taxon>Cyanobacteriota</taxon>
        <taxon>Cyanophyceae</taxon>
        <taxon>Neosynechococcales</taxon>
        <taxon>Neosynechococcaceae</taxon>
        <taxon>Neosynechococcus</taxon>
    </lineage>
</organism>
<gene>
    <name evidence="1" type="ORF">DO97_13675</name>
</gene>
<keyword evidence="2" id="KW-1185">Reference proteome</keyword>
<dbReference type="ESTHER" id="9cyan-a0a098tin2">
    <property type="family name" value="Duf_1350"/>
</dbReference>
<accession>A0A098TIN2</accession>
<reference evidence="1 2" key="1">
    <citation type="journal article" date="2014" name="Mol. Ecol.">
        <title>Evolution of Synechococcus.</title>
        <authorList>
            <person name="Dvorak P."/>
            <person name="Casamatta D."/>
            <person name="Hasler P."/>
            <person name="Poulickova A."/>
            <person name="Ondrej V."/>
            <person name="Sanges R."/>
        </authorList>
    </citation>
    <scope>NUCLEOTIDE SEQUENCE [LARGE SCALE GENOMIC DNA]</scope>
    <source>
        <strain evidence="1 2">CAUP A 1101</strain>
    </source>
</reference>
<dbReference type="Pfam" id="PF07082">
    <property type="entry name" value="DUF1350"/>
    <property type="match status" value="1"/>
</dbReference>
<name>A0A098TIN2_9CYAN</name>
<dbReference type="SUPFAM" id="SSF53474">
    <property type="entry name" value="alpha/beta-Hydrolases"/>
    <property type="match status" value="1"/>
</dbReference>
<dbReference type="OrthoDB" id="516598at2"/>
<sequence length="254" mass="28687">MEWQEISNNWVWVPPRPIGVVHFLGGAFVAAAPQVTYCRLLESLGRQGYVIVATPFVNTFDHQAIADDVLNRFESTLERLQATVLRRKFFPIYGVGHSMGCKLHLLLGSLFAIERAGNILISFNNYSARNSIPLAETLVTALDMEFTPSPAATNRLVAQRYQVRRNLLIQFTKDELDQTKGLQTLLNDRFPGMVVTQTLPGNHLTPLGPDVNWQAGSAFSPLDAIAQWMRKEVYRELHELEKAMLLWLNPCVPR</sequence>
<proteinExistence type="predicted"/>
<dbReference type="STRING" id="1497020.DO97_13675"/>
<evidence type="ECO:0000313" key="1">
    <source>
        <dbReference type="EMBL" id="KGF71959.1"/>
    </source>
</evidence>
<dbReference type="PANTHER" id="PTHR34127">
    <property type="entry name" value="OS04G0405600 PROTEIN"/>
    <property type="match status" value="1"/>
</dbReference>
<protein>
    <recommendedName>
        <fullName evidence="3">DUF1350 domain-containing protein</fullName>
    </recommendedName>
</protein>
<evidence type="ECO:0000313" key="2">
    <source>
        <dbReference type="Proteomes" id="UP000030170"/>
    </source>
</evidence>
<dbReference type="Proteomes" id="UP000030170">
    <property type="component" value="Unassembled WGS sequence"/>
</dbReference>
<dbReference type="EMBL" id="JJML01000042">
    <property type="protein sequence ID" value="KGF71959.1"/>
    <property type="molecule type" value="Genomic_DNA"/>
</dbReference>